<reference evidence="10" key="1">
    <citation type="journal article" date="2006" name="J. Exp. Mar. Biol. Ecol.">
        <title>The complete mitochondrial genome of the intertidal copepod Tigriopus sp. (Copepoda, Harpactidae) from Korea and phylogenetic considerations.</title>
        <authorList>
            <person name="Jung S.-O."/>
            <person name="Lee Y.-M."/>
            <person name="Park T.-J."/>
            <person name="Park H.G."/>
            <person name="Hagiwara H."/>
            <person name="Leung K.M.Y."/>
            <person name="Dahms H.-U."/>
            <person name="Lee W."/>
            <person name="Lee J.-S."/>
        </authorList>
    </citation>
    <scope>NUCLEOTIDE SEQUENCE</scope>
</reference>
<dbReference type="InterPro" id="IPR038430">
    <property type="entry name" value="NDAH_ubi_oxred_su3_sf"/>
</dbReference>
<evidence type="ECO:0000256" key="1">
    <source>
        <dbReference type="ARBA" id="ARBA00004370"/>
    </source>
</evidence>
<protein>
    <recommendedName>
        <fullName evidence="3 9">NADH-ubiquinone oxidoreductase chain 3</fullName>
        <ecNumber evidence="9">7.1.1.2</ecNumber>
    </recommendedName>
</protein>
<keyword evidence="9" id="KW-1278">Translocase</keyword>
<comment type="subcellular location">
    <subcellularLocation>
        <location evidence="1">Membrane</location>
    </subcellularLocation>
    <subcellularLocation>
        <location evidence="9">Mitochondrion membrane</location>
        <topology evidence="9">Multi-pass membrane protein</topology>
    </subcellularLocation>
</comment>
<evidence type="ECO:0000256" key="6">
    <source>
        <dbReference type="ARBA" id="ARBA00022989"/>
    </source>
</evidence>
<dbReference type="GO" id="GO:0008137">
    <property type="term" value="F:NADH dehydrogenase (ubiquinone) activity"/>
    <property type="evidence" value="ECO:0007669"/>
    <property type="project" value="UniProtKB-UniRule"/>
</dbReference>
<keyword evidence="9" id="KW-0679">Respiratory chain</keyword>
<dbReference type="EC" id="7.1.1.2" evidence="9"/>
<dbReference type="EMBL" id="AY959338">
    <property type="protein sequence ID" value="AAX39840.1"/>
    <property type="molecule type" value="Genomic_DNA"/>
</dbReference>
<feature type="transmembrane region" description="Helical" evidence="9">
    <location>
        <begin position="52"/>
        <end position="74"/>
    </location>
</feature>
<evidence type="ECO:0000256" key="9">
    <source>
        <dbReference type="RuleBase" id="RU003640"/>
    </source>
</evidence>
<keyword evidence="4 9" id="KW-0813">Transport</keyword>
<evidence type="ECO:0000313" key="10">
    <source>
        <dbReference type="EMBL" id="AAX39840.1"/>
    </source>
</evidence>
<comment type="catalytic activity">
    <reaction evidence="8 9">
        <text>a ubiquinone + NADH + 5 H(+)(in) = a ubiquinol + NAD(+) + 4 H(+)(out)</text>
        <dbReference type="Rhea" id="RHEA:29091"/>
        <dbReference type="Rhea" id="RHEA-COMP:9565"/>
        <dbReference type="Rhea" id="RHEA-COMP:9566"/>
        <dbReference type="ChEBI" id="CHEBI:15378"/>
        <dbReference type="ChEBI" id="CHEBI:16389"/>
        <dbReference type="ChEBI" id="CHEBI:17976"/>
        <dbReference type="ChEBI" id="CHEBI:57540"/>
        <dbReference type="ChEBI" id="CHEBI:57945"/>
        <dbReference type="EC" id="7.1.1.2"/>
    </reaction>
</comment>
<proteinExistence type="inferred from homology"/>
<organism evidence="10">
    <name type="scientific">Tigriopus japonicus</name>
    <name type="common">Copepod</name>
    <dbReference type="NCBI Taxonomy" id="158387"/>
    <lineage>
        <taxon>Eukaryota</taxon>
        <taxon>Metazoa</taxon>
        <taxon>Ecdysozoa</taxon>
        <taxon>Arthropoda</taxon>
        <taxon>Crustacea</taxon>
        <taxon>Multicrustacea</taxon>
        <taxon>Hexanauplia</taxon>
        <taxon>Copepoda</taxon>
        <taxon>Harpacticoida</taxon>
        <taxon>Harpacticidae</taxon>
        <taxon>Tigriopus</taxon>
    </lineage>
</organism>
<feature type="transmembrane region" description="Helical" evidence="9">
    <location>
        <begin position="86"/>
        <end position="107"/>
    </location>
</feature>
<dbReference type="InterPro" id="IPR000440">
    <property type="entry name" value="NADH_UbQ/plastoQ_OxRdtase_su3"/>
</dbReference>
<gene>
    <name evidence="10" type="primary">ND3</name>
</gene>
<evidence type="ECO:0000256" key="7">
    <source>
        <dbReference type="ARBA" id="ARBA00023136"/>
    </source>
</evidence>
<keyword evidence="9" id="KW-0249">Electron transport</keyword>
<dbReference type="AlphaFoldDB" id="Q1EDJ7"/>
<geneLocation type="mitochondrion" evidence="10"/>
<keyword evidence="9" id="KW-0520">NAD</keyword>
<evidence type="ECO:0000256" key="4">
    <source>
        <dbReference type="ARBA" id="ARBA00022448"/>
    </source>
</evidence>
<name>Q1EDJ7_TIGJA</name>
<accession>Q1EDJ7</accession>
<dbReference type="Pfam" id="PF00507">
    <property type="entry name" value="Oxidored_q4"/>
    <property type="match status" value="1"/>
</dbReference>
<sequence>MFLSWFLIVGVVCSVLLLLGHILSKKSNQLGEEKLSPFECGFNPREGGRVSFSFHFFLVALIFIVFDVELLLLYPYVLVFKGGGGCALWEIILLVSFVVFLSLGYFWEWSVKMLNWKW</sequence>
<comment type="similarity">
    <text evidence="2 9">Belongs to the complex I subunit 3 family.</text>
</comment>
<keyword evidence="5 9" id="KW-0812">Transmembrane</keyword>
<evidence type="ECO:0000256" key="5">
    <source>
        <dbReference type="ARBA" id="ARBA00022692"/>
    </source>
</evidence>
<keyword evidence="6 9" id="KW-1133">Transmembrane helix</keyword>
<dbReference type="GO" id="GO:0030964">
    <property type="term" value="C:NADH dehydrogenase complex"/>
    <property type="evidence" value="ECO:0007669"/>
    <property type="project" value="TreeGrafter"/>
</dbReference>
<comment type="function">
    <text evidence="9">Core subunit of the mitochondrial membrane respiratory chain NADH dehydrogenase (Complex I) which catalyzes electron transfer from NADH through the respiratory chain, using ubiquinone as an electron acceptor. Essential for the catalytic activity of complex I.</text>
</comment>
<evidence type="ECO:0000256" key="3">
    <source>
        <dbReference type="ARBA" id="ARBA00021007"/>
    </source>
</evidence>
<dbReference type="PANTHER" id="PTHR11058:SF9">
    <property type="entry name" value="NADH-UBIQUINONE OXIDOREDUCTASE CHAIN 3"/>
    <property type="match status" value="1"/>
</dbReference>
<dbReference type="GO" id="GO:0031966">
    <property type="term" value="C:mitochondrial membrane"/>
    <property type="evidence" value="ECO:0007669"/>
    <property type="project" value="UniProtKB-SubCell"/>
</dbReference>
<dbReference type="Gene3D" id="1.20.58.1610">
    <property type="entry name" value="NADH:ubiquinone/plastoquinone oxidoreductase, chain 3"/>
    <property type="match status" value="1"/>
</dbReference>
<keyword evidence="9" id="KW-0830">Ubiquinone</keyword>
<dbReference type="PANTHER" id="PTHR11058">
    <property type="entry name" value="NADH-UBIQUINONE OXIDOREDUCTASE CHAIN 3"/>
    <property type="match status" value="1"/>
</dbReference>
<keyword evidence="9 10" id="KW-0496">Mitochondrion</keyword>
<keyword evidence="7 9" id="KW-0472">Membrane</keyword>
<evidence type="ECO:0000256" key="8">
    <source>
        <dbReference type="ARBA" id="ARBA00049551"/>
    </source>
</evidence>
<evidence type="ECO:0000256" key="2">
    <source>
        <dbReference type="ARBA" id="ARBA00008472"/>
    </source>
</evidence>